<dbReference type="PANTHER" id="PTHR33371:SF15">
    <property type="entry name" value="LIPOPROTEIN LPRN"/>
    <property type="match status" value="1"/>
</dbReference>
<feature type="domain" description="Mce/MlaD" evidence="1">
    <location>
        <begin position="51"/>
        <end position="126"/>
    </location>
</feature>
<evidence type="ECO:0000259" key="2">
    <source>
        <dbReference type="Pfam" id="PF11887"/>
    </source>
</evidence>
<dbReference type="Pfam" id="PF11887">
    <property type="entry name" value="Mce4_CUP1"/>
    <property type="match status" value="1"/>
</dbReference>
<proteinExistence type="predicted"/>
<keyword evidence="4" id="KW-1185">Reference proteome</keyword>
<dbReference type="NCBIfam" id="TIGR00996">
    <property type="entry name" value="Mtu_fam_mce"/>
    <property type="match status" value="1"/>
</dbReference>
<reference evidence="3 4" key="1">
    <citation type="submission" date="2017-04" db="EMBL/GenBank/DDBJ databases">
        <authorList>
            <person name="Afonso C.L."/>
            <person name="Miller P.J."/>
            <person name="Scott M.A."/>
            <person name="Spackman E."/>
            <person name="Goraichik I."/>
            <person name="Dimitrov K.M."/>
            <person name="Suarez D.L."/>
            <person name="Swayne D.E."/>
        </authorList>
    </citation>
    <scope>NUCLEOTIDE SEQUENCE [LARGE SCALE GENOMIC DNA]</scope>
    <source>
        <strain evidence="3 4">DSM 43828</strain>
    </source>
</reference>
<sequence length="401" mass="41807">MSGIDAKGGRRGMKVMPLLVAAMAAAGCTEGGFGGLYNTPLPGGADIGDHPYTVTAQFGDVLDLVPQASVKVNDVSVGRVSKIELSPDNKMAVVTLVVNGAVTLPANAGAELRQSSLLGEKYVQLREPVGEPPQGQLGNGAVVPLSRTNRNPEVEEVLGALSMLLNGGGVEQLRTIVGELNKALSGNETQIRELLVNVKTLVSTLDGQRGNIVRAIDGLNKLSGTLLAQTGNLTNALDNLSPGLKVLEQQRAQLTGMLTALDTLSGVAVDTVNRSKADLVADLRLLEPTLRKLVETGDKLPIALEYLVTYPYPSYAVNAVRGDYFNVDARLSLDFTEMINNLSNSGQTLIAPPGQPYGNNTGPLPLPIPVPILPDLLPQNGTPPANQGPLAGLLGTLLGGG</sequence>
<dbReference type="Proteomes" id="UP000192674">
    <property type="component" value="Unassembled WGS sequence"/>
</dbReference>
<evidence type="ECO:0000313" key="3">
    <source>
        <dbReference type="EMBL" id="SMD09284.1"/>
    </source>
</evidence>
<dbReference type="PANTHER" id="PTHR33371">
    <property type="entry name" value="INTERMEMBRANE PHOSPHOLIPID TRANSPORT SYSTEM BINDING PROTEIN MLAD-RELATED"/>
    <property type="match status" value="1"/>
</dbReference>
<feature type="domain" description="Mammalian cell entry C-terminal" evidence="2">
    <location>
        <begin position="136"/>
        <end position="308"/>
    </location>
</feature>
<name>A0A1W2EHT9_KIBAR</name>
<dbReference type="InterPro" id="IPR052336">
    <property type="entry name" value="MlaD_Phospholipid_Transporter"/>
</dbReference>
<protein>
    <submittedName>
        <fullName evidence="3">Phospholipid/cholesterol/gamma-HCH transport system substrate-binding protein</fullName>
    </submittedName>
</protein>
<dbReference type="InterPro" id="IPR024516">
    <property type="entry name" value="Mce_C"/>
</dbReference>
<dbReference type="InterPro" id="IPR003399">
    <property type="entry name" value="Mce/MlaD"/>
</dbReference>
<gene>
    <name evidence="3" type="ORF">SAMN05661093_04409</name>
</gene>
<dbReference type="Pfam" id="PF02470">
    <property type="entry name" value="MlaD"/>
    <property type="match status" value="1"/>
</dbReference>
<dbReference type="InterPro" id="IPR005693">
    <property type="entry name" value="Mce"/>
</dbReference>
<accession>A0A1W2EHT9</accession>
<dbReference type="EMBL" id="FWXV01000003">
    <property type="protein sequence ID" value="SMD09284.1"/>
    <property type="molecule type" value="Genomic_DNA"/>
</dbReference>
<dbReference type="PROSITE" id="PS51257">
    <property type="entry name" value="PROKAR_LIPOPROTEIN"/>
    <property type="match status" value="1"/>
</dbReference>
<evidence type="ECO:0000259" key="1">
    <source>
        <dbReference type="Pfam" id="PF02470"/>
    </source>
</evidence>
<dbReference type="RefSeq" id="WP_407657112.1">
    <property type="nucleotide sequence ID" value="NZ_FWXV01000003.1"/>
</dbReference>
<dbReference type="GO" id="GO:0005576">
    <property type="term" value="C:extracellular region"/>
    <property type="evidence" value="ECO:0007669"/>
    <property type="project" value="TreeGrafter"/>
</dbReference>
<dbReference type="AlphaFoldDB" id="A0A1W2EHT9"/>
<organism evidence="3 4">
    <name type="scientific">Kibdelosporangium aridum</name>
    <dbReference type="NCBI Taxonomy" id="2030"/>
    <lineage>
        <taxon>Bacteria</taxon>
        <taxon>Bacillati</taxon>
        <taxon>Actinomycetota</taxon>
        <taxon>Actinomycetes</taxon>
        <taxon>Pseudonocardiales</taxon>
        <taxon>Pseudonocardiaceae</taxon>
        <taxon>Kibdelosporangium</taxon>
    </lineage>
</organism>
<evidence type="ECO:0000313" key="4">
    <source>
        <dbReference type="Proteomes" id="UP000192674"/>
    </source>
</evidence>